<evidence type="ECO:0008006" key="4">
    <source>
        <dbReference type="Google" id="ProtNLM"/>
    </source>
</evidence>
<dbReference type="PANTHER" id="PTHR40278:SF1">
    <property type="entry name" value="DNA UTILIZATION PROTEIN HOFN"/>
    <property type="match status" value="1"/>
</dbReference>
<dbReference type="Proteomes" id="UP001602245">
    <property type="component" value="Unassembled WGS sequence"/>
</dbReference>
<keyword evidence="1" id="KW-0472">Membrane</keyword>
<evidence type="ECO:0000313" key="3">
    <source>
        <dbReference type="Proteomes" id="UP001602245"/>
    </source>
</evidence>
<dbReference type="InterPro" id="IPR052534">
    <property type="entry name" value="Extracell_DNA_Util/SecSys_Comp"/>
</dbReference>
<keyword evidence="3" id="KW-1185">Reference proteome</keyword>
<dbReference type="PANTHER" id="PTHR40278">
    <property type="entry name" value="DNA UTILIZATION PROTEIN HOFN"/>
    <property type="match status" value="1"/>
</dbReference>
<accession>A0ABW6WDB0</accession>
<proteinExistence type="predicted"/>
<dbReference type="RefSeq" id="WP_020514145.1">
    <property type="nucleotide sequence ID" value="NZ_JBIAZU010000003.1"/>
</dbReference>
<comment type="caution">
    <text evidence="2">The sequence shown here is derived from an EMBL/GenBank/DDBJ whole genome shotgun (WGS) entry which is preliminary data.</text>
</comment>
<evidence type="ECO:0000313" key="2">
    <source>
        <dbReference type="EMBL" id="MFF5291297.1"/>
    </source>
</evidence>
<sequence>MSTSTTALMPLDPALSPEHLNRILPIRANLLPPEITAGRNARRTRILLAGVAALVVVVMGGWYWHADQQRDLAVSDLASVTGQADTIRKELKKKDEELKVTSTLQERDEIAGDLKTALTRDLPWQTLLDSLRTTATAKSVTLTTITGALAMEASGTAATSTTSAISGSLSLTGTAKDKPTIAGFVDAVGKVTGVTDAYLTAATQQDANWTFTLTADIKTSYLCGRFSAKTCPGGK</sequence>
<protein>
    <recommendedName>
        <fullName evidence="4">Fimbrial assembly family protein</fullName>
    </recommendedName>
</protein>
<name>A0ABW6WDB0_9ACTN</name>
<reference evidence="2 3" key="1">
    <citation type="submission" date="2024-10" db="EMBL/GenBank/DDBJ databases">
        <title>The Natural Products Discovery Center: Release of the First 8490 Sequenced Strains for Exploring Actinobacteria Biosynthetic Diversity.</title>
        <authorList>
            <person name="Kalkreuter E."/>
            <person name="Kautsar S.A."/>
            <person name="Yang D."/>
            <person name="Bader C.D."/>
            <person name="Teijaro C.N."/>
            <person name="Fluegel L."/>
            <person name="Davis C.M."/>
            <person name="Simpson J.R."/>
            <person name="Lauterbach L."/>
            <person name="Steele A.D."/>
            <person name="Gui C."/>
            <person name="Meng S."/>
            <person name="Li G."/>
            <person name="Viehrig K."/>
            <person name="Ye F."/>
            <person name="Su P."/>
            <person name="Kiefer A.F."/>
            <person name="Nichols A."/>
            <person name="Cepeda A.J."/>
            <person name="Yan W."/>
            <person name="Fan B."/>
            <person name="Jiang Y."/>
            <person name="Adhikari A."/>
            <person name="Zheng C.-J."/>
            <person name="Schuster L."/>
            <person name="Cowan T.M."/>
            <person name="Smanski M.J."/>
            <person name="Chevrette M.G."/>
            <person name="De Carvalho L.P.S."/>
            <person name="Shen B."/>
        </authorList>
    </citation>
    <scope>NUCLEOTIDE SEQUENCE [LARGE SCALE GENOMIC DNA]</scope>
    <source>
        <strain evidence="2 3">NPDC000087</strain>
    </source>
</reference>
<organism evidence="2 3">
    <name type="scientific">Paractinoplanes globisporus</name>
    <dbReference type="NCBI Taxonomy" id="113565"/>
    <lineage>
        <taxon>Bacteria</taxon>
        <taxon>Bacillati</taxon>
        <taxon>Actinomycetota</taxon>
        <taxon>Actinomycetes</taxon>
        <taxon>Micromonosporales</taxon>
        <taxon>Micromonosporaceae</taxon>
        <taxon>Paractinoplanes</taxon>
    </lineage>
</organism>
<feature type="transmembrane region" description="Helical" evidence="1">
    <location>
        <begin position="46"/>
        <end position="64"/>
    </location>
</feature>
<evidence type="ECO:0000256" key="1">
    <source>
        <dbReference type="SAM" id="Phobius"/>
    </source>
</evidence>
<dbReference type="EMBL" id="JBIAZU010000003">
    <property type="protein sequence ID" value="MFF5291297.1"/>
    <property type="molecule type" value="Genomic_DNA"/>
</dbReference>
<gene>
    <name evidence="2" type="ORF">ACFY35_17790</name>
</gene>
<keyword evidence="1" id="KW-1133">Transmembrane helix</keyword>
<keyword evidence="1" id="KW-0812">Transmembrane</keyword>